<dbReference type="AlphaFoldDB" id="A0A401UAW3"/>
<dbReference type="InterPro" id="IPR010432">
    <property type="entry name" value="RDD"/>
</dbReference>
<keyword evidence="4 6" id="KW-1133">Transmembrane helix</keyword>
<evidence type="ECO:0000313" key="9">
    <source>
        <dbReference type="Proteomes" id="UP000288227"/>
    </source>
</evidence>
<dbReference type="RefSeq" id="WP_127122681.1">
    <property type="nucleotide sequence ID" value="NZ_BHXQ01000004.1"/>
</dbReference>
<keyword evidence="5 6" id="KW-0472">Membrane</keyword>
<evidence type="ECO:0000313" key="8">
    <source>
        <dbReference type="EMBL" id="GCC52027.1"/>
    </source>
</evidence>
<gene>
    <name evidence="8" type="ORF">SanaruYs_22590</name>
</gene>
<keyword evidence="9" id="KW-1185">Reference proteome</keyword>
<evidence type="ECO:0000256" key="1">
    <source>
        <dbReference type="ARBA" id="ARBA00004651"/>
    </source>
</evidence>
<evidence type="ECO:0000256" key="5">
    <source>
        <dbReference type="ARBA" id="ARBA00023136"/>
    </source>
</evidence>
<dbReference type="PANTHER" id="PTHR36115:SF9">
    <property type="entry name" value="LMO1584 PROTEIN"/>
    <property type="match status" value="1"/>
</dbReference>
<evidence type="ECO:0000256" key="2">
    <source>
        <dbReference type="ARBA" id="ARBA00022475"/>
    </source>
</evidence>
<comment type="subcellular location">
    <subcellularLocation>
        <location evidence="1">Cell membrane</location>
        <topology evidence="1">Multi-pass membrane protein</topology>
    </subcellularLocation>
</comment>
<comment type="caution">
    <text evidence="8">The sequence shown here is derived from an EMBL/GenBank/DDBJ whole genome shotgun (WGS) entry which is preliminary data.</text>
</comment>
<organism evidence="8 9">
    <name type="scientific">Chryseotalea sanaruensis</name>
    <dbReference type="NCBI Taxonomy" id="2482724"/>
    <lineage>
        <taxon>Bacteria</taxon>
        <taxon>Pseudomonadati</taxon>
        <taxon>Bacteroidota</taxon>
        <taxon>Cytophagia</taxon>
        <taxon>Cytophagales</taxon>
        <taxon>Chryseotaleaceae</taxon>
        <taxon>Chryseotalea</taxon>
    </lineage>
</organism>
<evidence type="ECO:0000256" key="4">
    <source>
        <dbReference type="ARBA" id="ARBA00022989"/>
    </source>
</evidence>
<evidence type="ECO:0000256" key="6">
    <source>
        <dbReference type="SAM" id="Phobius"/>
    </source>
</evidence>
<feature type="transmembrane region" description="Helical" evidence="6">
    <location>
        <begin position="22"/>
        <end position="46"/>
    </location>
</feature>
<dbReference type="OrthoDB" id="9793824at2"/>
<dbReference type="PANTHER" id="PTHR36115">
    <property type="entry name" value="PROLINE-RICH ANTIGEN HOMOLOG-RELATED"/>
    <property type="match status" value="1"/>
</dbReference>
<feature type="transmembrane region" description="Helical" evidence="6">
    <location>
        <begin position="58"/>
        <end position="75"/>
    </location>
</feature>
<dbReference type="Proteomes" id="UP000288227">
    <property type="component" value="Unassembled WGS sequence"/>
</dbReference>
<protein>
    <submittedName>
        <fullName evidence="8">RDD family protein</fullName>
    </submittedName>
</protein>
<accession>A0A401UAW3</accession>
<evidence type="ECO:0000256" key="3">
    <source>
        <dbReference type="ARBA" id="ARBA00022692"/>
    </source>
</evidence>
<sequence>MTGQILDAPFSNEQSPKNYAGFWIRFAAYLIDAIILWIIGVILSYIILGGYSLVQESLLLTALQFVVGISYFVVLESSAKQGTLGKIVVGLKVGDEHGNQISAGTAVGRYFSKILSAIILLIGFMMVGWDDRKQGLHDKIMGTYVYYN</sequence>
<dbReference type="GO" id="GO:0005886">
    <property type="term" value="C:plasma membrane"/>
    <property type="evidence" value="ECO:0007669"/>
    <property type="project" value="UniProtKB-SubCell"/>
</dbReference>
<name>A0A401UAW3_9BACT</name>
<dbReference type="Pfam" id="PF06271">
    <property type="entry name" value="RDD"/>
    <property type="match status" value="1"/>
</dbReference>
<dbReference type="InterPro" id="IPR051791">
    <property type="entry name" value="Pra-immunoreactive"/>
</dbReference>
<proteinExistence type="predicted"/>
<feature type="domain" description="RDD" evidence="7">
    <location>
        <begin position="19"/>
        <end position="142"/>
    </location>
</feature>
<keyword evidence="3 6" id="KW-0812">Transmembrane</keyword>
<dbReference type="EMBL" id="BHXQ01000004">
    <property type="protein sequence ID" value="GCC52027.1"/>
    <property type="molecule type" value="Genomic_DNA"/>
</dbReference>
<evidence type="ECO:0000259" key="7">
    <source>
        <dbReference type="Pfam" id="PF06271"/>
    </source>
</evidence>
<reference evidence="8 9" key="1">
    <citation type="submission" date="2018-11" db="EMBL/GenBank/DDBJ databases">
        <title>Chryseotalea sanarue gen. nov., sp., nov., a member of the family Cytophagaceae, isolated from a brackish lake in Hamamatsu Japan.</title>
        <authorList>
            <person name="Maejima Y."/>
            <person name="Iino T."/>
            <person name="Muraguchi Y."/>
            <person name="Fukuda K."/>
            <person name="Ohkuma M."/>
            <person name="Moriuchi R."/>
            <person name="Dohra H."/>
            <person name="Kimbara K."/>
            <person name="Shintani M."/>
        </authorList>
    </citation>
    <scope>NUCLEOTIDE SEQUENCE [LARGE SCALE GENOMIC DNA]</scope>
    <source>
        <strain evidence="8 9">Ys</strain>
    </source>
</reference>
<keyword evidence="2" id="KW-1003">Cell membrane</keyword>
<feature type="transmembrane region" description="Helical" evidence="6">
    <location>
        <begin position="110"/>
        <end position="129"/>
    </location>
</feature>